<feature type="domain" description="Multidrug resistance protein MdtA-like barrel-sandwich hybrid" evidence="3">
    <location>
        <begin position="63"/>
        <end position="195"/>
    </location>
</feature>
<keyword evidence="2" id="KW-0175">Coiled coil</keyword>
<dbReference type="GO" id="GO:1990281">
    <property type="term" value="C:efflux pump complex"/>
    <property type="evidence" value="ECO:0007669"/>
    <property type="project" value="TreeGrafter"/>
</dbReference>
<name>A0A9X1FMI6_9FLAO</name>
<evidence type="ECO:0000259" key="3">
    <source>
        <dbReference type="Pfam" id="PF25917"/>
    </source>
</evidence>
<dbReference type="PANTHER" id="PTHR30469">
    <property type="entry name" value="MULTIDRUG RESISTANCE PROTEIN MDTA"/>
    <property type="match status" value="1"/>
</dbReference>
<keyword evidence="5" id="KW-1185">Reference proteome</keyword>
<dbReference type="AlphaFoldDB" id="A0A9X1FMI6"/>
<protein>
    <submittedName>
        <fullName evidence="4">Efflux RND transporter periplasmic adaptor subunit</fullName>
    </submittedName>
</protein>
<evidence type="ECO:0000313" key="4">
    <source>
        <dbReference type="EMBL" id="MBW2937209.1"/>
    </source>
</evidence>
<sequence>MKNYIYLTSFISLLITTISCGGDSKKETLDNTPPISVTVNAIQDTTNNPFLNVSGKIQSVQSADLSTRMMGFVNKVHVKVGDKVKKGQLLVSINNTDLQAQLAQINASITEANAAYNNAKKNYDRFQNLFAENSASQKEVDDMTAHYEMAKARLEAAKQMKNEINAQFTYSNITAPFNGVITGKSVEEGNMANPGIPLISMEAPGNFEVIAMVPETEISKIKNDSKVDVIAKSISKTISGNVVEISTSARNTGGQYLVKIALDKTEAPILSGMFVNVQFPLEKKANAVSSTLYVPEIALVKQGQLTGVYTIGNGNVALLRWLRIGKTFGDQVEVLSGLSKNEQYIISAEGKLYNGAKVTVQ</sequence>
<dbReference type="Proteomes" id="UP001138686">
    <property type="component" value="Unassembled WGS sequence"/>
</dbReference>
<evidence type="ECO:0000313" key="5">
    <source>
        <dbReference type="Proteomes" id="UP001138686"/>
    </source>
</evidence>
<dbReference type="NCBIfam" id="TIGR01730">
    <property type="entry name" value="RND_mfp"/>
    <property type="match status" value="1"/>
</dbReference>
<feature type="coiled-coil region" evidence="2">
    <location>
        <begin position="95"/>
        <end position="167"/>
    </location>
</feature>
<dbReference type="Pfam" id="PF25917">
    <property type="entry name" value="BSH_RND"/>
    <property type="match status" value="1"/>
</dbReference>
<dbReference type="InterPro" id="IPR058625">
    <property type="entry name" value="MdtA-like_BSH"/>
</dbReference>
<evidence type="ECO:0000256" key="1">
    <source>
        <dbReference type="ARBA" id="ARBA00009477"/>
    </source>
</evidence>
<dbReference type="EMBL" id="JAHWDP010000001">
    <property type="protein sequence ID" value="MBW2937209.1"/>
    <property type="molecule type" value="Genomic_DNA"/>
</dbReference>
<reference evidence="4" key="1">
    <citation type="submission" date="2021-07" db="EMBL/GenBank/DDBJ databases">
        <title>Aureisphaera sp. CAU 1614 isolated from sea sediment.</title>
        <authorList>
            <person name="Kim W."/>
        </authorList>
    </citation>
    <scope>NUCLEOTIDE SEQUENCE</scope>
    <source>
        <strain evidence="4">CAU 1614</strain>
    </source>
</reference>
<dbReference type="PROSITE" id="PS51257">
    <property type="entry name" value="PROKAR_LIPOPROTEIN"/>
    <property type="match status" value="1"/>
</dbReference>
<gene>
    <name evidence="4" type="ORF">KXJ69_03775</name>
</gene>
<dbReference type="GO" id="GO:0015562">
    <property type="term" value="F:efflux transmembrane transporter activity"/>
    <property type="evidence" value="ECO:0007669"/>
    <property type="project" value="TreeGrafter"/>
</dbReference>
<comment type="similarity">
    <text evidence="1">Belongs to the membrane fusion protein (MFP) (TC 8.A.1) family.</text>
</comment>
<organism evidence="4 5">
    <name type="scientific">Halomarinibacterium sedimenti</name>
    <dbReference type="NCBI Taxonomy" id="2857106"/>
    <lineage>
        <taxon>Bacteria</taxon>
        <taxon>Pseudomonadati</taxon>
        <taxon>Bacteroidota</taxon>
        <taxon>Flavobacteriia</taxon>
        <taxon>Flavobacteriales</taxon>
        <taxon>Flavobacteriaceae</taxon>
        <taxon>Halomarinibacterium</taxon>
    </lineage>
</organism>
<accession>A0A9X1FMI6</accession>
<proteinExistence type="inferred from homology"/>
<dbReference type="InterPro" id="IPR006143">
    <property type="entry name" value="RND_pump_MFP"/>
</dbReference>
<dbReference type="RefSeq" id="WP_219051434.1">
    <property type="nucleotide sequence ID" value="NZ_JAHWDP010000001.1"/>
</dbReference>
<evidence type="ECO:0000256" key="2">
    <source>
        <dbReference type="SAM" id="Coils"/>
    </source>
</evidence>
<comment type="caution">
    <text evidence="4">The sequence shown here is derived from an EMBL/GenBank/DDBJ whole genome shotgun (WGS) entry which is preliminary data.</text>
</comment>
<dbReference type="PANTHER" id="PTHR30469:SF15">
    <property type="entry name" value="HLYD FAMILY OF SECRETION PROTEINS"/>
    <property type="match status" value="1"/>
</dbReference>